<dbReference type="InterPro" id="IPR002182">
    <property type="entry name" value="NB-ARC"/>
</dbReference>
<name>A0A0U5GW17_ASPCI</name>
<accession>A0A0U5GW17</accession>
<dbReference type="InterPro" id="IPR027417">
    <property type="entry name" value="P-loop_NTPase"/>
</dbReference>
<dbReference type="GO" id="GO:0043531">
    <property type="term" value="F:ADP binding"/>
    <property type="evidence" value="ECO:0007669"/>
    <property type="project" value="InterPro"/>
</dbReference>
<organism evidence="4 5">
    <name type="scientific">Aspergillus calidoustus</name>
    <dbReference type="NCBI Taxonomy" id="454130"/>
    <lineage>
        <taxon>Eukaryota</taxon>
        <taxon>Fungi</taxon>
        <taxon>Dikarya</taxon>
        <taxon>Ascomycota</taxon>
        <taxon>Pezizomycotina</taxon>
        <taxon>Eurotiomycetes</taxon>
        <taxon>Eurotiomycetidae</taxon>
        <taxon>Eurotiales</taxon>
        <taxon>Aspergillaceae</taxon>
        <taxon>Aspergillus</taxon>
        <taxon>Aspergillus subgen. Nidulantes</taxon>
    </lineage>
</organism>
<dbReference type="Gene3D" id="1.25.40.10">
    <property type="entry name" value="Tetratricopeptide repeat domain"/>
    <property type="match status" value="2"/>
</dbReference>
<feature type="domain" description="NB-ARC" evidence="2">
    <location>
        <begin position="172"/>
        <end position="307"/>
    </location>
</feature>
<dbReference type="SMART" id="SM00028">
    <property type="entry name" value="TPR"/>
    <property type="match status" value="4"/>
</dbReference>
<gene>
    <name evidence="4" type="ORF">ASPCAL09520</name>
</gene>
<evidence type="ECO:0000313" key="4">
    <source>
        <dbReference type="EMBL" id="CEN62891.1"/>
    </source>
</evidence>
<dbReference type="InterPro" id="IPR011990">
    <property type="entry name" value="TPR-like_helical_dom_sf"/>
</dbReference>
<dbReference type="Pfam" id="PF00931">
    <property type="entry name" value="NB-ARC"/>
    <property type="match status" value="1"/>
</dbReference>
<evidence type="ECO:0000259" key="2">
    <source>
        <dbReference type="Pfam" id="PF00931"/>
    </source>
</evidence>
<evidence type="ECO:0000313" key="5">
    <source>
        <dbReference type="Proteomes" id="UP000054771"/>
    </source>
</evidence>
<dbReference type="OMA" id="CASKERV"/>
<proteinExistence type="predicted"/>
<dbReference type="PANTHER" id="PTHR46082:SF6">
    <property type="entry name" value="AAA+ ATPASE DOMAIN-CONTAINING PROTEIN-RELATED"/>
    <property type="match status" value="1"/>
</dbReference>
<dbReference type="InterPro" id="IPR031352">
    <property type="entry name" value="SesA"/>
</dbReference>
<dbReference type="SUPFAM" id="SSF52540">
    <property type="entry name" value="P-loop containing nucleoside triphosphate hydrolases"/>
    <property type="match status" value="1"/>
</dbReference>
<evidence type="ECO:0008006" key="6">
    <source>
        <dbReference type="Google" id="ProtNLM"/>
    </source>
</evidence>
<reference evidence="5" key="1">
    <citation type="journal article" date="2016" name="Genome Announc.">
        <title>Draft genome sequences of fungus Aspergillus calidoustus.</title>
        <authorList>
            <person name="Horn F."/>
            <person name="Linde J."/>
            <person name="Mattern D.J."/>
            <person name="Walther G."/>
            <person name="Guthke R."/>
            <person name="Scherlach K."/>
            <person name="Martin K."/>
            <person name="Brakhage A.A."/>
            <person name="Petzke L."/>
            <person name="Valiante V."/>
        </authorList>
    </citation>
    <scope>NUCLEOTIDE SEQUENCE [LARGE SCALE GENOMIC DNA]</scope>
    <source>
        <strain evidence="5">SF006504</strain>
    </source>
</reference>
<dbReference type="InterPro" id="IPR019734">
    <property type="entry name" value="TPR_rpt"/>
</dbReference>
<sequence length="1044" mass="116981">MDPISAASIAGTTVQFLTLAFAVSSRIQKYCKSASNVPTTYRELSTQIPLLAELFRDLQSDPTVNPDQRLEQVLNGCIRNLTTLNQILTKVLPERGDSVASKVLKALRSVGAEDKAKECKAELESYKTTLTLYLGAQASFKAAPPPPSPAYYHLPSLGRAKFIGRKDTLEAIDRVVKAQGRDTNVAVLLGMGGQGKTSLAIEYCRLEKTRSHFETILWINSISTISIQRSFAEIAKNILALSGEQRSFPNIQAQVTFVHTVIEKKGGHWLLVFDNYDWPHKVKNILDYAPNSARGAAIMTTRHADVAPLGTLIPVDGMSEADAVELLLERTGHARTIANLTQSRAVVKLLGYLPLAIDQSAAYIRSRKISPEDFLDHYKNRKEKILKDVPSIWEYQRSLGGDGNETPLSVFTTWEMSFLQALEHSPIGDCLADFLSTLAFFAPLYVRMEMFQAYFEGLQAVSATLPPWIDAFAGGPKWDKFGYQDTVVFLADLSLVRYSGGSTSDGNDDVDTTGFCTLSLHPLVRDWIQLRIPTSERRARCIEALLLLSHYIKAAGIDYCNWPLKIRLQALSHVDASLELQAKYAREWAGGPMYQELCAALKVISTFYADNGRYKEAERICKDVLHADTKVQRDNTEIACTQVQLTDIFLLQGRYRDVEETIWRLLSSDTAFDQGTKLHMSKNLARSLFKQGRYDESVTIYNDILRQQAIFLPTNDLDVLNTRELLAQVYRNQGQHEKAIELYDMVLAGYRAEGLASHLEALHCMVNLANTYRAQARYDLATTLYEKASLEAAAKLHADHPTALSTKMFMAINLRELQRYEDGEEAFRDVIERSARVLGLQHPDTLKATMNYAILCDRWGKVREAEELYRTTLEGREKKLGVDNPYTLRTVERLVSLLWNSGRLEEALEISARTLSAQKRKSHTDQLLSGLTLEDMKDSKYRPVETLFERAVARDMEALDEAHRDRIESQKSLATIYRSQGRDAEAKHYASLAQAGEDVLRERLGVALRQRMDSASTLVPPGAGLLSYEDAVGDPSPPYSEGSD</sequence>
<dbReference type="Pfam" id="PF13374">
    <property type="entry name" value="TPR_10"/>
    <property type="match status" value="1"/>
</dbReference>
<dbReference type="Proteomes" id="UP000054771">
    <property type="component" value="Unassembled WGS sequence"/>
</dbReference>
<dbReference type="InterPro" id="IPR053137">
    <property type="entry name" value="NLR-like"/>
</dbReference>
<dbReference type="SUPFAM" id="SSF48452">
    <property type="entry name" value="TPR-like"/>
    <property type="match status" value="3"/>
</dbReference>
<feature type="region of interest" description="Disordered" evidence="1">
    <location>
        <begin position="1019"/>
        <end position="1044"/>
    </location>
</feature>
<dbReference type="OrthoDB" id="5986190at2759"/>
<dbReference type="Pfam" id="PF13424">
    <property type="entry name" value="TPR_12"/>
    <property type="match status" value="2"/>
</dbReference>
<dbReference type="EMBL" id="CDMC01000007">
    <property type="protein sequence ID" value="CEN62891.1"/>
    <property type="molecule type" value="Genomic_DNA"/>
</dbReference>
<evidence type="ECO:0000256" key="1">
    <source>
        <dbReference type="SAM" id="MobiDB-lite"/>
    </source>
</evidence>
<dbReference type="PANTHER" id="PTHR46082">
    <property type="entry name" value="ATP/GTP-BINDING PROTEIN-RELATED"/>
    <property type="match status" value="1"/>
</dbReference>
<dbReference type="Pfam" id="PF17107">
    <property type="entry name" value="SesA"/>
    <property type="match status" value="1"/>
</dbReference>
<dbReference type="Gene3D" id="3.40.50.300">
    <property type="entry name" value="P-loop containing nucleotide triphosphate hydrolases"/>
    <property type="match status" value="1"/>
</dbReference>
<dbReference type="AlphaFoldDB" id="A0A0U5GW17"/>
<protein>
    <recommendedName>
        <fullName evidence="6">NB-ARC domain-containing protein</fullName>
    </recommendedName>
</protein>
<feature type="domain" description="NACHT-NTPase and P-loop NTPases N-terminal" evidence="3">
    <location>
        <begin position="12"/>
        <end position="120"/>
    </location>
</feature>
<dbReference type="STRING" id="454130.A0A0U5GW17"/>
<evidence type="ECO:0000259" key="3">
    <source>
        <dbReference type="Pfam" id="PF17107"/>
    </source>
</evidence>
<keyword evidence="5" id="KW-1185">Reference proteome</keyword>